<name>Q8CUZ9_OCEIH</name>
<dbReference type="Gene3D" id="3.30.300.30">
    <property type="match status" value="2"/>
</dbReference>
<dbReference type="NCBIfam" id="TIGR01733">
    <property type="entry name" value="AA-adenyl-dom"/>
    <property type="match status" value="2"/>
</dbReference>
<dbReference type="InterPro" id="IPR023213">
    <property type="entry name" value="CAT-like_dom_sf"/>
</dbReference>
<dbReference type="Gene3D" id="3.40.50.980">
    <property type="match status" value="4"/>
</dbReference>
<dbReference type="PROSITE" id="PS50075">
    <property type="entry name" value="CARRIER"/>
    <property type="match status" value="2"/>
</dbReference>
<dbReference type="InterPro" id="IPR009081">
    <property type="entry name" value="PP-bd_ACP"/>
</dbReference>
<dbReference type="GO" id="GO:0043041">
    <property type="term" value="P:amino acid activation for nonribosomal peptide biosynthetic process"/>
    <property type="evidence" value="ECO:0007669"/>
    <property type="project" value="TreeGrafter"/>
</dbReference>
<keyword evidence="3" id="KW-0596">Phosphopantetheine</keyword>
<dbReference type="InterPro" id="IPR025110">
    <property type="entry name" value="AMP-bd_C"/>
</dbReference>
<sequence>MIETMKNYPISDAQAGIWFAHQLDTTSASYNMGEYVEIKNSMNVALFIESIKQVVKETDSLHMKYGEDANGPWQQLQEPNHIEVQYIDISQMQSAKEEAIQLMKSDLHRRVDLRKDDVYKQIVLKIDSKHYLWYQRIHHIAMDAYGFSLLTNRVAHIYSSKVAQKQYKQTPWNPFYKVLEEEEIYKESDQYIEDGNYWIDRYQHLPEPETLTTKYESENSTVKVSTILKNDQLKRLKEKAKHMKVGWPDLIMAVKAIYMYRMKGNQDIILGIPMMNRLKSASIQIPCTRMNVLPLHISVHPTSSFQDLVEQISVKIRENSQHQRYRQEQLQRDLGKVGMDSSLFGPQVNVMPFSYNPVFAGTKAITYKLATGPVEDLSWNIYEQGNEDGITLDLEGNAGKYTRQELEIHADRLLHLIHTCTEMDEQSSMSSISVLLYEEKEQILDKWNRNANHFPITDPVSLFQQQVQLTPEALAIQHDEAALTYRELDEKSSQLAKVLIKKGVEKERFVAISLERTDKLPISILAIWKAGAAYLPLDPTYPEERLEYMLENADPIMILTDGASCRSIPDSFVPIMFNLDEGLFNEEVNNQSPSSINLFAEQSLKHAAYMIYTSGSTGKPKGVVVPAEGLVHFLQYMNNVFSLSVKDRLLALTTISFDISVLELFLPLVSGATCVLMKREIVQDPILLNQTINNQKITAIQATPTHWQMILAHQQASLTDVKALVGGEALPSYLAEEMVKTCQSVTNLYGPTETTIWSTVYELDKEEPKGLIGAPIDETAVYVLDQDLQLVPPEVDGELYIAGAGVTRGYYGRPSLTAERYVANPFGDSGSRMYRTGDIVQWTSNGSLEYIKRADDQVKLRGHRIELGEIEKVISSFSPNMSAKVIVREDTPGNQQLVAYLVGADEITKEELITHAKHTVPEYMIPDSIVYLDEFPLTLNGKLDKKKLPQPEYYHVEVEQQLNEDEQALHDIFSKLLHLPVISIEDSFFDLGGHSLLASHLIAQIRDKWNKEISFSTVFNYPTIKELAVLIKEVSETSTEIVAVEDRASALLSYEQHRLWFIDQMEGPSATYNIPFEIDLNGKLNKHALQVALDYVVKRHESLRTVFSMDGETPVQHILPADQSSIRLEIVESNPEELASVVEEAKQFHFDITKEPPVKAVLFKVAEDKHVLLLLFHHIIADGWSLIPLTKDLSKAYKNSLEHTDITDEPLAIQYQDYVAWQQEQMGKSSAEEELDYWKQQLIELPAETPLPYDVQRPKTRQNEGKHYPFIIDQQLQSAITNYAKENNVTTFMVLQASLTSVLSRLGSGVDIPIGTPIVGRNNQQLDDLIGFFVNTLVLRTDVSNNPTFHELVSRVKKTNVEAYDRQDIPFDKVVEIVNPERSASRHPLFQMMLILQNAPNPVVDIPQVDSDVKVSGTGTAKFDLTFELWEQPNEAGALNGIIEYRTDLYKDNQIEYMCQQWLTFLKHALETPDKTIGTIPFISTEERQFVLDYKKQANNESTDRSIVQIFESQVDKYPHNIAVSYEGEQLTYQQLNERANQMARYLMDQGAGPEKLISIMLPRSISMMVSILAVLKTGSAYVPVDPDYPDERISYILSDANPSIVITNEKSNQTTEDFTSLHVIDIADVSSRILQAYSNQNINQSISAMNAAYIIYTSGSTGKPKGVVIPHHNVIRLLNETDEWYHFNSDDVWTMFHSYAFDFSVWEIWGALLYGGKLVIVPYNVSRMPIEFLDLLVQEQVTVLNQTPSAFYQLMYAEQERRDLSRKLSLRYVVFGGEQLELARLKDWFTLHENSTTKLINMYGITETTVHVSYLELNEEIIDQQGNSLIGTNIPDLEIYILDDFLQPVPIGVTGEMYVAGGGLARGYLNQSSLTASRFVANPFGEAGSRMYKTGDLAKWLDDGTIDYIGRSDHQVKIRGYRIELGEVNAHIISHESIKEAATTVLNQHGDNQLVSYIVTDKEVRDADLKAYIASFLPGYMIPSTFVHIDRIPLTAHGKLDTKNLPLPDYTVNVTGEGPRTPSEELLCELFKEILHLDEVGIHDSFFDLGGHSLLAVTLMNRIRELFGKELGIGVLFEAPTVAELVHVLDGDNDTSSSLDMLLPLRKSGSELPLFCVHPAGGLSWCYAGLMSTLGPEFPIYGLQARGISEAEAKPDSLVEMAQDYIAEMKRVQPEGPYRVLGWSLGGNVAHAITVELQKLGDEVELVFIMDSYPSDFVPLSGEEGEQDALIALLTLGGYDPEQLMHKEISIENVVELLNHHGSALASLDKQTIINLKETYRNSVKIMSEYKPKTFDGNMIFFKSTIVPDWFTDADPSKWTPFISGEMLEYDIHCRHKDMCQPEPLAEIGAIVEQELQKKKKDRKDEYNDKSI</sequence>
<dbReference type="CDD" id="cd12116">
    <property type="entry name" value="A_NRPS_Ta1_like"/>
    <property type="match status" value="1"/>
</dbReference>
<proteinExistence type="inferred from homology"/>
<dbReference type="FunFam" id="1.10.1200.10:FF:000005">
    <property type="entry name" value="Nonribosomal peptide synthetase 1"/>
    <property type="match status" value="2"/>
</dbReference>
<reference evidence="6 7" key="1">
    <citation type="journal article" date="2001" name="FEMS Microbiol. Lett.">
        <title>Oceanobacillus iheyensis gen. nov., sp. nov., a deep-sea extremely halotolerant and alkaliphilic species isolated from a depth of 1050 m on the Iheya Ridge.</title>
        <authorList>
            <person name="Lu J."/>
            <person name="Nogi Y."/>
            <person name="Takami H."/>
        </authorList>
    </citation>
    <scope>NUCLEOTIDE SEQUENCE [LARGE SCALE GENOMIC DNA]</scope>
    <source>
        <strain evidence="7">DSM 14371 / CIP 107618 / JCM 11309 / KCTC 3954 / HTE831</strain>
    </source>
</reference>
<dbReference type="HOGENOM" id="CLU_000022_44_1_9"/>
<protein>
    <submittedName>
        <fullName evidence="6">Monomodular nonribosomal peptide synthetase</fullName>
    </submittedName>
</protein>
<dbReference type="ESTHER" id="oceih-DHBF">
    <property type="family name" value="Thioesterase"/>
</dbReference>
<dbReference type="Pfam" id="PF00668">
    <property type="entry name" value="Condensation"/>
    <property type="match status" value="2"/>
</dbReference>
<dbReference type="SUPFAM" id="SSF52777">
    <property type="entry name" value="CoA-dependent acyltransferases"/>
    <property type="match status" value="4"/>
</dbReference>
<dbReference type="InterPro" id="IPR001242">
    <property type="entry name" value="Condensation_dom"/>
</dbReference>
<keyword evidence="4" id="KW-0597">Phosphoprotein</keyword>
<evidence type="ECO:0000256" key="2">
    <source>
        <dbReference type="ARBA" id="ARBA00006432"/>
    </source>
</evidence>
<dbReference type="NCBIfam" id="NF003417">
    <property type="entry name" value="PRK04813.1"/>
    <property type="match status" value="2"/>
</dbReference>
<dbReference type="GO" id="GO:0005829">
    <property type="term" value="C:cytosol"/>
    <property type="evidence" value="ECO:0007669"/>
    <property type="project" value="TreeGrafter"/>
</dbReference>
<dbReference type="InterPro" id="IPR020806">
    <property type="entry name" value="PKS_PP-bd"/>
</dbReference>
<dbReference type="InterPro" id="IPR045851">
    <property type="entry name" value="AMP-bd_C_sf"/>
</dbReference>
<dbReference type="FunFam" id="3.40.50.12780:FF:000012">
    <property type="entry name" value="Non-ribosomal peptide synthetase"/>
    <property type="match status" value="2"/>
</dbReference>
<dbReference type="RefSeq" id="WP_011065360.1">
    <property type="nucleotide sequence ID" value="NC_004193.1"/>
</dbReference>
<dbReference type="FunFam" id="3.40.50.980:FF:000001">
    <property type="entry name" value="Non-ribosomal peptide synthetase"/>
    <property type="match status" value="2"/>
</dbReference>
<dbReference type="GO" id="GO:0044550">
    <property type="term" value="P:secondary metabolite biosynthetic process"/>
    <property type="evidence" value="ECO:0007669"/>
    <property type="project" value="UniProtKB-ARBA"/>
</dbReference>
<dbReference type="Gene3D" id="2.30.38.10">
    <property type="entry name" value="Luciferase, Domain 3"/>
    <property type="match status" value="2"/>
</dbReference>
<dbReference type="SUPFAM" id="SSF47336">
    <property type="entry name" value="ACP-like"/>
    <property type="match status" value="2"/>
</dbReference>
<evidence type="ECO:0000259" key="5">
    <source>
        <dbReference type="PROSITE" id="PS50075"/>
    </source>
</evidence>
<dbReference type="InterPro" id="IPR010071">
    <property type="entry name" value="AA_adenyl_dom"/>
</dbReference>
<dbReference type="GO" id="GO:0003824">
    <property type="term" value="F:catalytic activity"/>
    <property type="evidence" value="ECO:0007669"/>
    <property type="project" value="InterPro"/>
</dbReference>
<feature type="domain" description="Carrier" evidence="5">
    <location>
        <begin position="2019"/>
        <end position="2094"/>
    </location>
</feature>
<dbReference type="FunFam" id="2.30.38.10:FF:000001">
    <property type="entry name" value="Non-ribosomal peptide synthetase PvdI"/>
    <property type="match status" value="2"/>
</dbReference>
<gene>
    <name evidence="6" type="primary">dhbF</name>
</gene>
<evidence type="ECO:0000256" key="3">
    <source>
        <dbReference type="ARBA" id="ARBA00022450"/>
    </source>
</evidence>
<dbReference type="Proteomes" id="UP000000822">
    <property type="component" value="Chromosome"/>
</dbReference>
<dbReference type="PROSITE" id="PS00455">
    <property type="entry name" value="AMP_BINDING"/>
    <property type="match status" value="2"/>
</dbReference>
<feature type="domain" description="Carrier" evidence="5">
    <location>
        <begin position="960"/>
        <end position="1035"/>
    </location>
</feature>
<dbReference type="eggNOG" id="COG1020">
    <property type="taxonomic scope" value="Bacteria"/>
</dbReference>
<dbReference type="Gene3D" id="3.30.559.30">
    <property type="entry name" value="Nonribosomal peptide synthetase, condensation domain"/>
    <property type="match status" value="2"/>
</dbReference>
<dbReference type="SUPFAM" id="SSF53474">
    <property type="entry name" value="alpha/beta-Hydrolases"/>
    <property type="match status" value="1"/>
</dbReference>
<dbReference type="Gene3D" id="1.10.1200.10">
    <property type="entry name" value="ACP-like"/>
    <property type="match status" value="1"/>
</dbReference>
<dbReference type="InterPro" id="IPR001031">
    <property type="entry name" value="Thioesterase"/>
</dbReference>
<dbReference type="GO" id="GO:0031177">
    <property type="term" value="F:phosphopantetheine binding"/>
    <property type="evidence" value="ECO:0007669"/>
    <property type="project" value="InterPro"/>
</dbReference>
<evidence type="ECO:0000313" key="7">
    <source>
        <dbReference type="Proteomes" id="UP000000822"/>
    </source>
</evidence>
<dbReference type="OrthoDB" id="9765680at2"/>
<dbReference type="InterPro" id="IPR000873">
    <property type="entry name" value="AMP-dep_synth/lig_dom"/>
</dbReference>
<dbReference type="FunFam" id="3.30.300.30:FF:000010">
    <property type="entry name" value="Enterobactin synthetase component F"/>
    <property type="match status" value="1"/>
</dbReference>
<dbReference type="STRING" id="221109.gene:10733196"/>
<dbReference type="Pfam" id="PF00501">
    <property type="entry name" value="AMP-binding"/>
    <property type="match status" value="2"/>
</dbReference>
<keyword evidence="7" id="KW-1185">Reference proteome</keyword>
<dbReference type="Pfam" id="PF13193">
    <property type="entry name" value="AMP-binding_C"/>
    <property type="match status" value="1"/>
</dbReference>
<evidence type="ECO:0000256" key="4">
    <source>
        <dbReference type="ARBA" id="ARBA00022553"/>
    </source>
</evidence>
<dbReference type="SMART" id="SM00823">
    <property type="entry name" value="PKS_PP"/>
    <property type="match status" value="2"/>
</dbReference>
<dbReference type="FunFam" id="3.40.50.980:FF:000002">
    <property type="entry name" value="Enterobactin synthetase component F"/>
    <property type="match status" value="1"/>
</dbReference>
<dbReference type="PANTHER" id="PTHR45527:SF14">
    <property type="entry name" value="PLIPASTATIN SYNTHASE SUBUNIT B"/>
    <property type="match status" value="1"/>
</dbReference>
<comment type="similarity">
    <text evidence="2">Belongs to the ATP-dependent AMP-binding enzyme family.</text>
</comment>
<dbReference type="InterPro" id="IPR020845">
    <property type="entry name" value="AMP-binding_CS"/>
</dbReference>
<dbReference type="PANTHER" id="PTHR45527">
    <property type="entry name" value="NONRIBOSOMAL PEPTIDE SYNTHETASE"/>
    <property type="match status" value="1"/>
</dbReference>
<accession>Q8CUZ9</accession>
<dbReference type="PhylomeDB" id="Q8CUZ9"/>
<organism evidence="6 7">
    <name type="scientific">Oceanobacillus iheyensis (strain DSM 14371 / CIP 107618 / JCM 11309 / KCTC 3954 / HTE831)</name>
    <dbReference type="NCBI Taxonomy" id="221109"/>
    <lineage>
        <taxon>Bacteria</taxon>
        <taxon>Bacillati</taxon>
        <taxon>Bacillota</taxon>
        <taxon>Bacilli</taxon>
        <taxon>Bacillales</taxon>
        <taxon>Bacillaceae</taxon>
        <taxon>Oceanobacillus</taxon>
    </lineage>
</organism>
<reference evidence="6 7" key="2">
    <citation type="journal article" date="2002" name="Nucleic Acids Res.">
        <title>Genome sequence of Oceanobacillus iheyensis isolated from the Iheya Ridge and its unexpected adaptive capabilities to extreme environments.</title>
        <authorList>
            <person name="Takami H."/>
            <person name="Takaki Y."/>
            <person name="Uchiyama I."/>
        </authorList>
    </citation>
    <scope>NUCLEOTIDE SEQUENCE [LARGE SCALE GENOMIC DNA]</scope>
    <source>
        <strain evidence="7">DSM 14371 / CIP 107618 / JCM 11309 / KCTC 3954 / HTE831</strain>
    </source>
</reference>
<dbReference type="GO" id="GO:0008610">
    <property type="term" value="P:lipid biosynthetic process"/>
    <property type="evidence" value="ECO:0007669"/>
    <property type="project" value="UniProtKB-ARBA"/>
</dbReference>
<dbReference type="Pfam" id="PF00975">
    <property type="entry name" value="Thioesterase"/>
    <property type="match status" value="1"/>
</dbReference>
<dbReference type="Gene3D" id="3.30.559.10">
    <property type="entry name" value="Chloramphenicol acetyltransferase-like domain"/>
    <property type="match status" value="2"/>
</dbReference>
<evidence type="ECO:0000256" key="1">
    <source>
        <dbReference type="ARBA" id="ARBA00001957"/>
    </source>
</evidence>
<dbReference type="CDD" id="cd19538">
    <property type="entry name" value="LCL_NRPS"/>
    <property type="match status" value="1"/>
</dbReference>
<dbReference type="InterPro" id="IPR036736">
    <property type="entry name" value="ACP-like_sf"/>
</dbReference>
<dbReference type="Gene3D" id="3.40.50.1820">
    <property type="entry name" value="alpha/beta hydrolase"/>
    <property type="match status" value="1"/>
</dbReference>
<dbReference type="EMBL" id="BA000028">
    <property type="protein sequence ID" value="BAC12914.1"/>
    <property type="molecule type" value="Genomic_DNA"/>
</dbReference>
<dbReference type="KEGG" id="oih:OB0958"/>
<dbReference type="Pfam" id="PF00550">
    <property type="entry name" value="PP-binding"/>
    <property type="match status" value="2"/>
</dbReference>
<dbReference type="SUPFAM" id="SSF56801">
    <property type="entry name" value="Acetyl-CoA synthetase-like"/>
    <property type="match status" value="2"/>
</dbReference>
<comment type="cofactor">
    <cofactor evidence="1">
        <name>pantetheine 4'-phosphate</name>
        <dbReference type="ChEBI" id="CHEBI:47942"/>
    </cofactor>
</comment>
<evidence type="ECO:0000313" key="6">
    <source>
        <dbReference type="EMBL" id="BAC12914.1"/>
    </source>
</evidence>
<dbReference type="InterPro" id="IPR029058">
    <property type="entry name" value="AB_hydrolase_fold"/>
</dbReference>
<dbReference type="CDD" id="cd17643">
    <property type="entry name" value="A_NRPS_Cytc1-like"/>
    <property type="match status" value="1"/>
</dbReference>